<dbReference type="EMBL" id="WCWW01000049">
    <property type="protein sequence ID" value="KAB3853072.1"/>
    <property type="molecule type" value="Genomic_DNA"/>
</dbReference>
<dbReference type="Pfam" id="PF13497">
    <property type="entry name" value="DUF4121"/>
    <property type="match status" value="1"/>
</dbReference>
<protein>
    <submittedName>
        <fullName evidence="1">DUF4121 family protein</fullName>
    </submittedName>
</protein>
<evidence type="ECO:0000313" key="1">
    <source>
        <dbReference type="EMBL" id="KAB3853072.1"/>
    </source>
</evidence>
<dbReference type="Proteomes" id="UP000441522">
    <property type="component" value="Unassembled WGS sequence"/>
</dbReference>
<name>A0A397WDP4_PHOVU</name>
<comment type="caution">
    <text evidence="1">The sequence shown here is derived from an EMBL/GenBank/DDBJ whole genome shotgun (WGS) entry which is preliminary data.</text>
</comment>
<dbReference type="AlphaFoldDB" id="A0A397WDP4"/>
<evidence type="ECO:0000313" key="2">
    <source>
        <dbReference type="Proteomes" id="UP000441522"/>
    </source>
</evidence>
<sequence length="273" mass="32114">MLQMAKNKYSVETLRELNVSYDHEHGLTQKDVDMANSYVELIEQTRSEITPQIGDRLIYVTEDGDYYGNALIENLHHTNKGHLSICEQPSIPFVWNDNGNIRLSVSGGAFHAVNPKELKFLKWTDGSFKDWGHCRACANGAVAFYAKVPMWFYSEPNPKYGNFTTETYRKFYFNKKEESEAGNLYQGFDIAFRNEAELQQFVEDYEGTIFKGNWPTQIVLWCFRREYIFLPLPEWEKIESPAVERRLNFHPEQVKIVKDMEQHITYLYRIKNF</sequence>
<organism evidence="1 2">
    <name type="scientific">Phocaeicola vulgatus</name>
    <name type="common">Bacteroides vulgatus</name>
    <dbReference type="NCBI Taxonomy" id="821"/>
    <lineage>
        <taxon>Bacteria</taxon>
        <taxon>Pseudomonadati</taxon>
        <taxon>Bacteroidota</taxon>
        <taxon>Bacteroidia</taxon>
        <taxon>Bacteroidales</taxon>
        <taxon>Bacteroidaceae</taxon>
        <taxon>Phocaeicola</taxon>
    </lineage>
</organism>
<accession>A0A397WDP4</accession>
<reference evidence="1 2" key="1">
    <citation type="journal article" date="2019" name="Nat. Med.">
        <title>A library of human gut bacterial isolates paired with longitudinal multiomics data enables mechanistic microbiome research.</title>
        <authorList>
            <person name="Poyet M."/>
            <person name="Groussin M."/>
            <person name="Gibbons S.M."/>
            <person name="Avila-Pacheco J."/>
            <person name="Jiang X."/>
            <person name="Kearney S.M."/>
            <person name="Perrotta A.R."/>
            <person name="Berdy B."/>
            <person name="Zhao S."/>
            <person name="Lieberman T.D."/>
            <person name="Swanson P.K."/>
            <person name="Smith M."/>
            <person name="Roesemann S."/>
            <person name="Alexander J.E."/>
            <person name="Rich S.A."/>
            <person name="Livny J."/>
            <person name="Vlamakis H."/>
            <person name="Clish C."/>
            <person name="Bullock K."/>
            <person name="Deik A."/>
            <person name="Scott J."/>
            <person name="Pierce K.A."/>
            <person name="Xavier R.J."/>
            <person name="Alm E.J."/>
        </authorList>
    </citation>
    <scope>NUCLEOTIDE SEQUENCE [LARGE SCALE GENOMIC DNA]</scope>
    <source>
        <strain evidence="1 2">BIOML-A5</strain>
    </source>
</reference>
<gene>
    <name evidence="1" type="ORF">GAS29_17950</name>
</gene>
<dbReference type="RefSeq" id="WP_004318863.1">
    <property type="nucleotide sequence ID" value="NZ_CP096965.1"/>
</dbReference>
<proteinExistence type="predicted"/>
<dbReference type="InterPro" id="IPR025189">
    <property type="entry name" value="DUF4121"/>
</dbReference>